<accession>A0A1S1HML1</accession>
<dbReference type="AlphaFoldDB" id="A0A1S1HML1"/>
<keyword evidence="2" id="KW-1185">Reference proteome</keyword>
<sequence>MAREGGNGRSDFEKQSWAHNQNILRFQSLLHNATHLDRHDEIRKLLRDEEEKLRSLEKDG</sequence>
<protein>
    <submittedName>
        <fullName evidence="1">Uncharacterized protein</fullName>
    </submittedName>
</protein>
<evidence type="ECO:0000313" key="1">
    <source>
        <dbReference type="EMBL" id="OHT21710.1"/>
    </source>
</evidence>
<name>A0A1S1HML1_9SPHN</name>
<dbReference type="RefSeq" id="WP_048577525.1">
    <property type="nucleotide sequence ID" value="NZ_MIPT01000001.1"/>
</dbReference>
<reference evidence="1 2" key="1">
    <citation type="submission" date="2016-09" db="EMBL/GenBank/DDBJ databases">
        <title>Metabolic pathway, cell adaptation mechanisms and a novel monoxygenase revealed through proteogenomic-transcription analysis of a Sphingomonas haloaromaticamans strain degrading the fungicide ortho-phenylphenol.</title>
        <authorList>
            <person name="Perruchon C."/>
            <person name="Papadopoulou E.S."/>
            <person name="Rousidou C."/>
            <person name="Vasileiadis S."/>
            <person name="Tanou G."/>
            <person name="Amoutzias G."/>
            <person name="Molassiotis A."/>
            <person name="Karpouzas D.G."/>
        </authorList>
    </citation>
    <scope>NUCLEOTIDE SEQUENCE [LARGE SCALE GENOMIC DNA]</scope>
    <source>
        <strain evidence="1 2">P3</strain>
    </source>
</reference>
<proteinExistence type="predicted"/>
<dbReference type="Proteomes" id="UP000179467">
    <property type="component" value="Unassembled WGS sequence"/>
</dbReference>
<comment type="caution">
    <text evidence="1">The sequence shown here is derived from an EMBL/GenBank/DDBJ whole genome shotgun (WGS) entry which is preliminary data.</text>
</comment>
<evidence type="ECO:0000313" key="2">
    <source>
        <dbReference type="Proteomes" id="UP000179467"/>
    </source>
</evidence>
<organism evidence="1 2">
    <name type="scientific">Edaphosphingomonas haloaromaticamans</name>
    <dbReference type="NCBI Taxonomy" id="653954"/>
    <lineage>
        <taxon>Bacteria</taxon>
        <taxon>Pseudomonadati</taxon>
        <taxon>Pseudomonadota</taxon>
        <taxon>Alphaproteobacteria</taxon>
        <taxon>Sphingomonadales</taxon>
        <taxon>Rhizorhabdaceae</taxon>
        <taxon>Edaphosphingomonas</taxon>
    </lineage>
</organism>
<dbReference type="EMBL" id="MIPT01000001">
    <property type="protein sequence ID" value="OHT21710.1"/>
    <property type="molecule type" value="Genomic_DNA"/>
</dbReference>
<gene>
    <name evidence="1" type="ORF">BHE75_03721</name>
</gene>